<reference evidence="2" key="1">
    <citation type="journal article" date="2014" name="Science">
        <title>Ancient hybridizations among the ancestral genomes of bread wheat.</title>
        <authorList>
            <consortium name="International Wheat Genome Sequencing Consortium,"/>
            <person name="Marcussen T."/>
            <person name="Sandve S.R."/>
            <person name="Heier L."/>
            <person name="Spannagl M."/>
            <person name="Pfeifer M."/>
            <person name="Jakobsen K.S."/>
            <person name="Wulff B.B."/>
            <person name="Steuernagel B."/>
            <person name="Mayer K.F."/>
            <person name="Olsen O.A."/>
        </authorList>
    </citation>
    <scope>NUCLEOTIDE SEQUENCE [LARGE SCALE GENOMIC DNA]</scope>
    <source>
        <strain evidence="2">cv. AL8/78</strain>
    </source>
</reference>
<dbReference type="Gramene" id="AET7Gv20391600.15">
    <property type="protein sequence ID" value="AET7Gv20391600.15"/>
    <property type="gene ID" value="AET7Gv20391600"/>
</dbReference>
<dbReference type="GO" id="GO:0045259">
    <property type="term" value="C:proton-transporting ATP synthase complex"/>
    <property type="evidence" value="ECO:0007669"/>
    <property type="project" value="InterPro"/>
</dbReference>
<accession>A0A453R001</accession>
<protein>
    <submittedName>
        <fullName evidence="1">Uncharacterized protein</fullName>
    </submittedName>
</protein>
<dbReference type="GO" id="GO:0009535">
    <property type="term" value="C:chloroplast thylakoid membrane"/>
    <property type="evidence" value="ECO:0007669"/>
    <property type="project" value="TreeGrafter"/>
</dbReference>
<keyword evidence="2" id="KW-1185">Reference proteome</keyword>
<organism evidence="1 2">
    <name type="scientific">Aegilops tauschii subsp. strangulata</name>
    <name type="common">Goatgrass</name>
    <dbReference type="NCBI Taxonomy" id="200361"/>
    <lineage>
        <taxon>Eukaryota</taxon>
        <taxon>Viridiplantae</taxon>
        <taxon>Streptophyta</taxon>
        <taxon>Embryophyta</taxon>
        <taxon>Tracheophyta</taxon>
        <taxon>Spermatophyta</taxon>
        <taxon>Magnoliopsida</taxon>
        <taxon>Liliopsida</taxon>
        <taxon>Poales</taxon>
        <taxon>Poaceae</taxon>
        <taxon>BOP clade</taxon>
        <taxon>Pooideae</taxon>
        <taxon>Triticodae</taxon>
        <taxon>Triticeae</taxon>
        <taxon>Triticinae</taxon>
        <taxon>Aegilops</taxon>
    </lineage>
</organism>
<reference evidence="1" key="5">
    <citation type="journal article" date="2021" name="G3 (Bethesda)">
        <title>Aegilops tauschii genome assembly Aet v5.0 features greater sequence contiguity and improved annotation.</title>
        <authorList>
            <person name="Wang L."/>
            <person name="Zhu T."/>
            <person name="Rodriguez J.C."/>
            <person name="Deal K.R."/>
            <person name="Dubcovsky J."/>
            <person name="McGuire P.E."/>
            <person name="Lux T."/>
            <person name="Spannagl M."/>
            <person name="Mayer K.F.X."/>
            <person name="Baldrich P."/>
            <person name="Meyers B.C."/>
            <person name="Huo N."/>
            <person name="Gu Y.Q."/>
            <person name="Zhou H."/>
            <person name="Devos K.M."/>
            <person name="Bennetzen J.L."/>
            <person name="Unver T."/>
            <person name="Budak H."/>
            <person name="Gulick P.J."/>
            <person name="Galiba G."/>
            <person name="Kalapos B."/>
            <person name="Nelson D.R."/>
            <person name="Li P."/>
            <person name="You F.M."/>
            <person name="Luo M.C."/>
            <person name="Dvorak J."/>
        </authorList>
    </citation>
    <scope>NUCLEOTIDE SEQUENCE [LARGE SCALE GENOMIC DNA]</scope>
    <source>
        <strain evidence="1">cv. AL8/78</strain>
    </source>
</reference>
<evidence type="ECO:0000313" key="1">
    <source>
        <dbReference type="EnsemblPlants" id="AET7Gv20391600.15"/>
    </source>
</evidence>
<dbReference type="PANTHER" id="PTHR11693">
    <property type="entry name" value="ATP SYNTHASE GAMMA CHAIN"/>
    <property type="match status" value="1"/>
</dbReference>
<evidence type="ECO:0000313" key="2">
    <source>
        <dbReference type="Proteomes" id="UP000015105"/>
    </source>
</evidence>
<sequence length="100" mass="11878">MQGLKIFKHDWTSIWKFVVPYRDPSLLQRQWRVANGVQRSYSKSEALKAKRRTYEAKRRQLKASMADSQVGREQEVSVLPNSQENLEYLFPFRLVLLSMM</sequence>
<reference evidence="1" key="4">
    <citation type="submission" date="2019-03" db="UniProtKB">
        <authorList>
            <consortium name="EnsemblPlants"/>
        </authorList>
    </citation>
    <scope>IDENTIFICATION</scope>
</reference>
<name>A0A453R001_AEGTS</name>
<dbReference type="EnsemblPlants" id="AET7Gv20391600.15">
    <property type="protein sequence ID" value="AET7Gv20391600.15"/>
    <property type="gene ID" value="AET7Gv20391600"/>
</dbReference>
<dbReference type="GO" id="GO:0046933">
    <property type="term" value="F:proton-transporting ATP synthase activity, rotational mechanism"/>
    <property type="evidence" value="ECO:0007669"/>
    <property type="project" value="InterPro"/>
</dbReference>
<proteinExistence type="predicted"/>
<reference evidence="2" key="2">
    <citation type="journal article" date="2017" name="Nat. Plants">
        <title>The Aegilops tauschii genome reveals multiple impacts of transposons.</title>
        <authorList>
            <person name="Zhao G."/>
            <person name="Zou C."/>
            <person name="Li K."/>
            <person name="Wang K."/>
            <person name="Li T."/>
            <person name="Gao L."/>
            <person name="Zhang X."/>
            <person name="Wang H."/>
            <person name="Yang Z."/>
            <person name="Liu X."/>
            <person name="Jiang W."/>
            <person name="Mao L."/>
            <person name="Kong X."/>
            <person name="Jiao Y."/>
            <person name="Jia J."/>
        </authorList>
    </citation>
    <scope>NUCLEOTIDE SEQUENCE [LARGE SCALE GENOMIC DNA]</scope>
    <source>
        <strain evidence="2">cv. AL8/78</strain>
    </source>
</reference>
<reference evidence="1" key="3">
    <citation type="journal article" date="2017" name="Nature">
        <title>Genome sequence of the progenitor of the wheat D genome Aegilops tauschii.</title>
        <authorList>
            <person name="Luo M.C."/>
            <person name="Gu Y.Q."/>
            <person name="Puiu D."/>
            <person name="Wang H."/>
            <person name="Twardziok S.O."/>
            <person name="Deal K.R."/>
            <person name="Huo N."/>
            <person name="Zhu T."/>
            <person name="Wang L."/>
            <person name="Wang Y."/>
            <person name="McGuire P.E."/>
            <person name="Liu S."/>
            <person name="Long H."/>
            <person name="Ramasamy R.K."/>
            <person name="Rodriguez J.C."/>
            <person name="Van S.L."/>
            <person name="Yuan L."/>
            <person name="Wang Z."/>
            <person name="Xia Z."/>
            <person name="Xiao L."/>
            <person name="Anderson O.D."/>
            <person name="Ouyang S."/>
            <person name="Liang Y."/>
            <person name="Zimin A.V."/>
            <person name="Pertea G."/>
            <person name="Qi P."/>
            <person name="Bennetzen J.L."/>
            <person name="Dai X."/>
            <person name="Dawson M.W."/>
            <person name="Muller H.G."/>
            <person name="Kugler K."/>
            <person name="Rivarola-Duarte L."/>
            <person name="Spannagl M."/>
            <person name="Mayer K.F.X."/>
            <person name="Lu F.H."/>
            <person name="Bevan M.W."/>
            <person name="Leroy P."/>
            <person name="Li P."/>
            <person name="You F.M."/>
            <person name="Sun Q."/>
            <person name="Liu Z."/>
            <person name="Lyons E."/>
            <person name="Wicker T."/>
            <person name="Salzberg S.L."/>
            <person name="Devos K.M."/>
            <person name="Dvorak J."/>
        </authorList>
    </citation>
    <scope>NUCLEOTIDE SEQUENCE [LARGE SCALE GENOMIC DNA]</scope>
    <source>
        <strain evidence="1">cv. AL8/78</strain>
    </source>
</reference>
<dbReference type="PANTHER" id="PTHR11693:SF28">
    <property type="entry name" value="MYB-LIKE DOMAIN-CONTAINING PROTEIN"/>
    <property type="match status" value="1"/>
</dbReference>
<dbReference type="AlphaFoldDB" id="A0A453R001"/>
<dbReference type="Proteomes" id="UP000015105">
    <property type="component" value="Chromosome 7D"/>
</dbReference>
<dbReference type="InterPro" id="IPR000131">
    <property type="entry name" value="ATP_synth_F1_gsu"/>
</dbReference>